<dbReference type="InterPro" id="IPR013783">
    <property type="entry name" value="Ig-like_fold"/>
</dbReference>
<gene>
    <name evidence="4" type="ORF">FDT66_05945</name>
</gene>
<evidence type="ECO:0000256" key="1">
    <source>
        <dbReference type="ARBA" id="ARBA00006865"/>
    </source>
</evidence>
<keyword evidence="5" id="KW-1185">Reference proteome</keyword>
<dbReference type="PROSITE" id="PS51762">
    <property type="entry name" value="GH16_2"/>
    <property type="match status" value="1"/>
</dbReference>
<dbReference type="CDD" id="cd08023">
    <property type="entry name" value="GH16_laminarinase_like"/>
    <property type="match status" value="1"/>
</dbReference>
<accession>A0A5S3N849</accession>
<dbReference type="GO" id="GO:0005975">
    <property type="term" value="P:carbohydrate metabolic process"/>
    <property type="evidence" value="ECO:0007669"/>
    <property type="project" value="InterPro"/>
</dbReference>
<dbReference type="Gene3D" id="2.60.120.200">
    <property type="match status" value="1"/>
</dbReference>
<dbReference type="InterPro" id="IPR000757">
    <property type="entry name" value="Beta-glucanase-like"/>
</dbReference>
<comment type="similarity">
    <text evidence="1">Belongs to the glycosyl hydrolase 16 family.</text>
</comment>
<dbReference type="Gene3D" id="2.60.40.10">
    <property type="entry name" value="Immunoglobulins"/>
    <property type="match status" value="1"/>
</dbReference>
<keyword evidence="2" id="KW-0732">Signal</keyword>
<dbReference type="OrthoDB" id="9809583at2"/>
<dbReference type="PROSITE" id="PS51257">
    <property type="entry name" value="PROKAR_LIPOPROTEIN"/>
    <property type="match status" value="1"/>
</dbReference>
<organism evidence="4 5">
    <name type="scientific">Polaribacter aestuariivivens</name>
    <dbReference type="NCBI Taxonomy" id="2304626"/>
    <lineage>
        <taxon>Bacteria</taxon>
        <taxon>Pseudomonadati</taxon>
        <taxon>Bacteroidota</taxon>
        <taxon>Flavobacteriia</taxon>
        <taxon>Flavobacteriales</taxon>
        <taxon>Flavobacteriaceae</taxon>
    </lineage>
</organism>
<sequence>MKLLNVKHYLIIALFSFLSCGSSQGGEGVVIDDTVIPTNLSINITVVGTNSANPLGDGSGDVKLALSAKDAVRYKVKFGDGNEVESTSGNLDYTYTTSGTNKYTIEVIAFSKTDNFVSDFIQKEIYVSPGGLKLVWSDEFDTDGAPDPAKWTYDIGTGSNGWGNNESQYYTDRTENVTISNGTLKIKAKKENFSGANYTSARLKTQGLFDFTYGRVEIRAKLPSTGGTWPALWMLGSNINSVSWPACGEIDIMEHIGNDIGKVQSATHTPSSFGNTQNKGAINSNTTTTQFHVYELRWTEEKLEFLFDGELFYTYNPSVKNSNTWPFNKNQFLIMNVAIGGTLGGAIDASFTEDVMEIDYVKVYK</sequence>
<dbReference type="Pfam" id="PF00722">
    <property type="entry name" value="Glyco_hydro_16"/>
    <property type="match status" value="1"/>
</dbReference>
<dbReference type="InterPro" id="IPR035986">
    <property type="entry name" value="PKD_dom_sf"/>
</dbReference>
<evidence type="ECO:0000313" key="5">
    <source>
        <dbReference type="Proteomes" id="UP000307140"/>
    </source>
</evidence>
<feature type="domain" description="GH16" evidence="3">
    <location>
        <begin position="120"/>
        <end position="365"/>
    </location>
</feature>
<dbReference type="InterPro" id="IPR013320">
    <property type="entry name" value="ConA-like_dom_sf"/>
</dbReference>
<evidence type="ECO:0000259" key="3">
    <source>
        <dbReference type="PROSITE" id="PS51762"/>
    </source>
</evidence>
<dbReference type="AlphaFoldDB" id="A0A5S3N849"/>
<dbReference type="PANTHER" id="PTHR10963">
    <property type="entry name" value="GLYCOSYL HYDROLASE-RELATED"/>
    <property type="match status" value="1"/>
</dbReference>
<evidence type="ECO:0000256" key="2">
    <source>
        <dbReference type="SAM" id="SignalP"/>
    </source>
</evidence>
<comment type="caution">
    <text evidence="4">The sequence shown here is derived from an EMBL/GenBank/DDBJ whole genome shotgun (WGS) entry which is preliminary data.</text>
</comment>
<dbReference type="GO" id="GO:0004553">
    <property type="term" value="F:hydrolase activity, hydrolyzing O-glycosyl compounds"/>
    <property type="evidence" value="ECO:0007669"/>
    <property type="project" value="InterPro"/>
</dbReference>
<keyword evidence="4" id="KW-0378">Hydrolase</keyword>
<feature type="chain" id="PRO_5024362270" evidence="2">
    <location>
        <begin position="26"/>
        <end position="365"/>
    </location>
</feature>
<feature type="signal peptide" evidence="2">
    <location>
        <begin position="1"/>
        <end position="25"/>
    </location>
</feature>
<name>A0A5S3N849_9FLAO</name>
<dbReference type="EMBL" id="VANR01000002">
    <property type="protein sequence ID" value="TMM31501.1"/>
    <property type="molecule type" value="Genomic_DNA"/>
</dbReference>
<proteinExistence type="inferred from homology"/>
<dbReference type="SUPFAM" id="SSF49899">
    <property type="entry name" value="Concanavalin A-like lectins/glucanases"/>
    <property type="match status" value="1"/>
</dbReference>
<protein>
    <submittedName>
        <fullName evidence="4">Glycoside hydrolase family 16 protein</fullName>
    </submittedName>
</protein>
<reference evidence="4 5" key="1">
    <citation type="submission" date="2019-05" db="EMBL/GenBank/DDBJ databases">
        <title>Polaribacter aestuariivivens sp. nov., isolated from a tidal flat.</title>
        <authorList>
            <person name="Yoon J.-H."/>
        </authorList>
    </citation>
    <scope>NUCLEOTIDE SEQUENCE [LARGE SCALE GENOMIC DNA]</scope>
    <source>
        <strain evidence="4 5">DBTF-3</strain>
    </source>
</reference>
<dbReference type="InterPro" id="IPR050546">
    <property type="entry name" value="Glycosyl_Hydrlase_16"/>
</dbReference>
<dbReference type="RefSeq" id="WP_138535229.1">
    <property type="nucleotide sequence ID" value="NZ_VANR01000002.1"/>
</dbReference>
<evidence type="ECO:0000313" key="4">
    <source>
        <dbReference type="EMBL" id="TMM31501.1"/>
    </source>
</evidence>
<dbReference type="PANTHER" id="PTHR10963:SF55">
    <property type="entry name" value="GLYCOSIDE HYDROLASE FAMILY 16 PROTEIN"/>
    <property type="match status" value="1"/>
</dbReference>
<dbReference type="SUPFAM" id="SSF49299">
    <property type="entry name" value="PKD domain"/>
    <property type="match status" value="1"/>
</dbReference>
<dbReference type="Proteomes" id="UP000307140">
    <property type="component" value="Unassembled WGS sequence"/>
</dbReference>